<protein>
    <submittedName>
        <fullName evidence="1">Uncharacterized protein</fullName>
    </submittedName>
</protein>
<sequence>MIDLVFPHLLQSGYNVRKQPASHPYLRAVDANSAKLSGVIDLENTPNGKSRVVFTETVGHVKCYLSLLPFTRTRHKSLLLFW</sequence>
<accession>A0ABN0HGN4</accession>
<dbReference type="Proteomes" id="UP000017668">
    <property type="component" value="Unassembled WGS sequence"/>
</dbReference>
<evidence type="ECO:0000313" key="2">
    <source>
        <dbReference type="Proteomes" id="UP000017668"/>
    </source>
</evidence>
<gene>
    <name evidence="1" type="ORF">C241_22161</name>
</gene>
<comment type="caution">
    <text evidence="1">The sequence shown here is derived from an EMBL/GenBank/DDBJ whole genome shotgun (WGS) entry which is preliminary data.</text>
</comment>
<proteinExistence type="predicted"/>
<reference evidence="1 2" key="1">
    <citation type="journal article" date="2013" name="Genome Announc.">
        <title>Genome Sequence of Rhizobium lupini HPC(L) Isolated from Saline Desert Soil, Kutch (Gujarat).</title>
        <authorList>
            <person name="Agarwal L."/>
            <person name="Purohit H.J."/>
        </authorList>
    </citation>
    <scope>NUCLEOTIDE SEQUENCE [LARGE SCALE GENOMIC DNA]</scope>
    <source>
        <strain evidence="2">HPC(L)</strain>
    </source>
</reference>
<dbReference type="EMBL" id="AMQQ01000034">
    <property type="protein sequence ID" value="EKJ93749.1"/>
    <property type="molecule type" value="Genomic_DNA"/>
</dbReference>
<organism evidence="1 2">
    <name type="scientific">Bradyrhizobium lupini HPC(L)</name>
    <dbReference type="NCBI Taxonomy" id="1229491"/>
    <lineage>
        <taxon>Bacteria</taxon>
        <taxon>Pseudomonadati</taxon>
        <taxon>Pseudomonadota</taxon>
        <taxon>Alphaproteobacteria</taxon>
        <taxon>Hyphomicrobiales</taxon>
        <taxon>Nitrobacteraceae</taxon>
        <taxon>Bradyrhizobium</taxon>
    </lineage>
</organism>
<evidence type="ECO:0000313" key="1">
    <source>
        <dbReference type="EMBL" id="EKJ93749.1"/>
    </source>
</evidence>
<name>A0ABN0HGN4_RHILU</name>
<keyword evidence="2" id="KW-1185">Reference proteome</keyword>